<evidence type="ECO:0000313" key="2">
    <source>
        <dbReference type="EMBL" id="TDZ74943.1"/>
    </source>
</evidence>
<name>A0A4R8RVF2_COLTR</name>
<evidence type="ECO:0000313" key="3">
    <source>
        <dbReference type="Proteomes" id="UP000295703"/>
    </source>
</evidence>
<dbReference type="AlphaFoldDB" id="A0A4R8RVF2"/>
<sequence>MIRTPYIDHFSRPTDDLAFHIANIPLWSNVETAIGLVAGSLPALRQLLNRKRVLPHAAKDAGHTGSTGIVTIGGSGRALKAKASKSLHSGYDATASGQDEWSRLDEESVSDKGSTSPIKGIRKDVTFDIEMLAHPGNKAGAQAE</sequence>
<dbReference type="Proteomes" id="UP000295703">
    <property type="component" value="Unassembled WGS sequence"/>
</dbReference>
<comment type="caution">
    <text evidence="2">The sequence shown here is derived from an EMBL/GenBank/DDBJ whole genome shotgun (WGS) entry which is preliminary data.</text>
</comment>
<dbReference type="STRING" id="5466.A0A4R8RVF2"/>
<feature type="compositionally biased region" description="Basic and acidic residues" evidence="1">
    <location>
        <begin position="100"/>
        <end position="110"/>
    </location>
</feature>
<proteinExistence type="predicted"/>
<accession>A0A4R8RVF2</accession>
<reference evidence="2 3" key="1">
    <citation type="submission" date="2018-12" db="EMBL/GenBank/DDBJ databases">
        <title>Genome sequence and assembly of Colletotrichum trifolii.</title>
        <authorList>
            <person name="Gan P."/>
            <person name="Shirasu K."/>
        </authorList>
    </citation>
    <scope>NUCLEOTIDE SEQUENCE [LARGE SCALE GENOMIC DNA]</scope>
    <source>
        <strain evidence="2 3">543-2</strain>
    </source>
</reference>
<evidence type="ECO:0000256" key="1">
    <source>
        <dbReference type="SAM" id="MobiDB-lite"/>
    </source>
</evidence>
<keyword evidence="3" id="KW-1185">Reference proteome</keyword>
<organism evidence="2 3">
    <name type="scientific">Colletotrichum trifolii</name>
    <dbReference type="NCBI Taxonomy" id="5466"/>
    <lineage>
        <taxon>Eukaryota</taxon>
        <taxon>Fungi</taxon>
        <taxon>Dikarya</taxon>
        <taxon>Ascomycota</taxon>
        <taxon>Pezizomycotina</taxon>
        <taxon>Sordariomycetes</taxon>
        <taxon>Hypocreomycetidae</taxon>
        <taxon>Glomerellales</taxon>
        <taxon>Glomerellaceae</taxon>
        <taxon>Colletotrichum</taxon>
        <taxon>Colletotrichum orbiculare species complex</taxon>
    </lineage>
</organism>
<protein>
    <submittedName>
        <fullName evidence="2">Uncharacterized protein</fullName>
    </submittedName>
</protein>
<feature type="region of interest" description="Disordered" evidence="1">
    <location>
        <begin position="89"/>
        <end position="119"/>
    </location>
</feature>
<gene>
    <name evidence="2" type="ORF">CTRI78_v000389</name>
</gene>
<dbReference type="EMBL" id="RYZW01000002">
    <property type="protein sequence ID" value="TDZ74943.1"/>
    <property type="molecule type" value="Genomic_DNA"/>
</dbReference>